<dbReference type="Pfam" id="PF00290">
    <property type="entry name" value="Trp_syntA"/>
    <property type="match status" value="1"/>
</dbReference>
<keyword evidence="12" id="KW-1185">Reference proteome</keyword>
<sequence length="269" mass="28056">MDRYSEMFARLNDKNEGAFVPFVMIGDPDLATSEAIICQLIEAGADALELGIPYSDPIADGPTIQAASIRALSHKVTVADCFALLGRVRAKYPSIPMGLLLYSNLVMAQGIDGFYEKAHQAGVDSILIADVPIREAAPFQNAATANEISQILIAPPNATEETMEKIGEFSKGYTYLLGRAGVTGAETAANIPASELIERLNKHNAAPALLGFGISTPEQVKSAIEAGAAGAISGSATVNIIAANLDDTDAMLASLGSFVQAMKAATVKG</sequence>
<dbReference type="InterPro" id="IPR002028">
    <property type="entry name" value="Trp_synthase_suA"/>
</dbReference>
<evidence type="ECO:0000256" key="6">
    <source>
        <dbReference type="ARBA" id="ARBA00023141"/>
    </source>
</evidence>
<keyword evidence="6 9" id="KW-0057">Aromatic amino acid biosynthesis</keyword>
<dbReference type="NCBIfam" id="TIGR00262">
    <property type="entry name" value="trpA"/>
    <property type="match status" value="1"/>
</dbReference>
<dbReference type="KEGG" id="aal:EP13_07260"/>
<keyword evidence="7 9" id="KW-0456">Lyase</keyword>
<evidence type="ECO:0000256" key="5">
    <source>
        <dbReference type="ARBA" id="ARBA00022822"/>
    </source>
</evidence>
<keyword evidence="5 9" id="KW-0822">Tryptophan biosynthesis</keyword>
<dbReference type="HAMAP" id="MF_00131">
    <property type="entry name" value="Trp_synth_alpha"/>
    <property type="match status" value="1"/>
</dbReference>
<evidence type="ECO:0000256" key="2">
    <source>
        <dbReference type="ARBA" id="ARBA00004733"/>
    </source>
</evidence>
<dbReference type="PROSITE" id="PS00167">
    <property type="entry name" value="TRP_SYNTHASE_ALPHA"/>
    <property type="match status" value="1"/>
</dbReference>
<dbReference type="FunFam" id="3.20.20.70:FF:000037">
    <property type="entry name" value="Tryptophan synthase alpha chain"/>
    <property type="match status" value="1"/>
</dbReference>
<dbReference type="EC" id="4.2.1.20" evidence="9"/>
<comment type="similarity">
    <text evidence="9 10">Belongs to the TrpA family.</text>
</comment>
<accession>A0A075NY40</accession>
<dbReference type="Proteomes" id="UP000056090">
    <property type="component" value="Chromosome"/>
</dbReference>
<name>A0A075NY40_9ALTE</name>
<proteinExistence type="inferred from homology"/>
<dbReference type="GeneID" id="78254711"/>
<feature type="active site" description="Proton acceptor" evidence="9">
    <location>
        <position position="49"/>
    </location>
</feature>
<comment type="pathway">
    <text evidence="2 9">Amino-acid biosynthesis; L-tryptophan biosynthesis; L-tryptophan from chorismate: step 5/5.</text>
</comment>
<dbReference type="GO" id="GO:0005829">
    <property type="term" value="C:cytosol"/>
    <property type="evidence" value="ECO:0007669"/>
    <property type="project" value="TreeGrafter"/>
</dbReference>
<reference evidence="11 12" key="1">
    <citation type="submission" date="2014-06" db="EMBL/GenBank/DDBJ databases">
        <title>Genomes of Alteromonas australica, a world apart.</title>
        <authorList>
            <person name="Gonzaga A."/>
            <person name="Lopez-Perez M."/>
            <person name="Rodriguez-Valera F."/>
        </authorList>
    </citation>
    <scope>NUCLEOTIDE SEQUENCE [LARGE SCALE GENOMIC DNA]</scope>
    <source>
        <strain evidence="11 12">H 17</strain>
    </source>
</reference>
<organism evidence="11 12">
    <name type="scientific">Alteromonas australica</name>
    <dbReference type="NCBI Taxonomy" id="589873"/>
    <lineage>
        <taxon>Bacteria</taxon>
        <taxon>Pseudomonadati</taxon>
        <taxon>Pseudomonadota</taxon>
        <taxon>Gammaproteobacteria</taxon>
        <taxon>Alteromonadales</taxon>
        <taxon>Alteromonadaceae</taxon>
        <taxon>Alteromonas/Salinimonas group</taxon>
        <taxon>Alteromonas</taxon>
    </lineage>
</organism>
<dbReference type="InterPro" id="IPR011060">
    <property type="entry name" value="RibuloseP-bd_barrel"/>
</dbReference>
<dbReference type="PANTHER" id="PTHR43406">
    <property type="entry name" value="TRYPTOPHAN SYNTHASE, ALPHA CHAIN"/>
    <property type="match status" value="1"/>
</dbReference>
<comment type="catalytic activity">
    <reaction evidence="8 9">
        <text>(1S,2R)-1-C-(indol-3-yl)glycerol 3-phosphate + L-serine = D-glyceraldehyde 3-phosphate + L-tryptophan + H2O</text>
        <dbReference type="Rhea" id="RHEA:10532"/>
        <dbReference type="ChEBI" id="CHEBI:15377"/>
        <dbReference type="ChEBI" id="CHEBI:33384"/>
        <dbReference type="ChEBI" id="CHEBI:57912"/>
        <dbReference type="ChEBI" id="CHEBI:58866"/>
        <dbReference type="ChEBI" id="CHEBI:59776"/>
        <dbReference type="EC" id="4.2.1.20"/>
    </reaction>
</comment>
<dbReference type="eggNOG" id="COG0159">
    <property type="taxonomic scope" value="Bacteria"/>
</dbReference>
<dbReference type="InterPro" id="IPR013785">
    <property type="entry name" value="Aldolase_TIM"/>
</dbReference>
<dbReference type="AlphaFoldDB" id="A0A075NY40"/>
<evidence type="ECO:0000313" key="11">
    <source>
        <dbReference type="EMBL" id="AIF98501.1"/>
    </source>
</evidence>
<dbReference type="EMBL" id="CP008849">
    <property type="protein sequence ID" value="AIF98501.1"/>
    <property type="molecule type" value="Genomic_DNA"/>
</dbReference>
<protein>
    <recommendedName>
        <fullName evidence="9">Tryptophan synthase alpha chain</fullName>
        <ecNumber evidence="9">4.2.1.20</ecNumber>
    </recommendedName>
</protein>
<dbReference type="UniPathway" id="UPA00035">
    <property type="reaction ID" value="UER00044"/>
</dbReference>
<evidence type="ECO:0000256" key="10">
    <source>
        <dbReference type="RuleBase" id="RU003662"/>
    </source>
</evidence>
<dbReference type="CDD" id="cd04724">
    <property type="entry name" value="Tryptophan_synthase_alpha"/>
    <property type="match status" value="1"/>
</dbReference>
<gene>
    <name evidence="9" type="primary">trpA</name>
    <name evidence="11" type="ORF">EP13_07260</name>
</gene>
<evidence type="ECO:0000313" key="12">
    <source>
        <dbReference type="Proteomes" id="UP000056090"/>
    </source>
</evidence>
<evidence type="ECO:0000256" key="9">
    <source>
        <dbReference type="HAMAP-Rule" id="MF_00131"/>
    </source>
</evidence>
<evidence type="ECO:0000256" key="7">
    <source>
        <dbReference type="ARBA" id="ARBA00023239"/>
    </source>
</evidence>
<keyword evidence="4 9" id="KW-0028">Amino-acid biosynthesis</keyword>
<evidence type="ECO:0000256" key="3">
    <source>
        <dbReference type="ARBA" id="ARBA00011270"/>
    </source>
</evidence>
<dbReference type="InterPro" id="IPR018204">
    <property type="entry name" value="Trp_synthase_alpha_AS"/>
</dbReference>
<evidence type="ECO:0000256" key="8">
    <source>
        <dbReference type="ARBA" id="ARBA00049047"/>
    </source>
</evidence>
<dbReference type="SUPFAM" id="SSF51366">
    <property type="entry name" value="Ribulose-phoshate binding barrel"/>
    <property type="match status" value="1"/>
</dbReference>
<evidence type="ECO:0000256" key="4">
    <source>
        <dbReference type="ARBA" id="ARBA00022605"/>
    </source>
</evidence>
<dbReference type="GO" id="GO:0004834">
    <property type="term" value="F:tryptophan synthase activity"/>
    <property type="evidence" value="ECO:0007669"/>
    <property type="project" value="UniProtKB-UniRule"/>
</dbReference>
<evidence type="ECO:0000256" key="1">
    <source>
        <dbReference type="ARBA" id="ARBA00003365"/>
    </source>
</evidence>
<comment type="subunit">
    <text evidence="3 9">Tetramer of two alpha and two beta chains.</text>
</comment>
<dbReference type="RefSeq" id="WP_044056684.1">
    <property type="nucleotide sequence ID" value="NZ_CBCSKJ010000001.1"/>
</dbReference>
<comment type="function">
    <text evidence="1 9">The alpha subunit is responsible for the aldol cleavage of indoleglycerol phosphate to indole and glyceraldehyde 3-phosphate.</text>
</comment>
<dbReference type="PANTHER" id="PTHR43406:SF1">
    <property type="entry name" value="TRYPTOPHAN SYNTHASE ALPHA CHAIN, CHLOROPLASTIC"/>
    <property type="match status" value="1"/>
</dbReference>
<feature type="active site" description="Proton acceptor" evidence="9">
    <location>
        <position position="60"/>
    </location>
</feature>
<dbReference type="Gene3D" id="3.20.20.70">
    <property type="entry name" value="Aldolase class I"/>
    <property type="match status" value="1"/>
</dbReference>